<reference evidence="7 13" key="1">
    <citation type="submission" date="2016-12" db="EMBL/GenBank/DDBJ databases">
        <title>Complete Genome Sequence of Lactobacillus fermentum Strain SNUV175, a Probiotic for Treatment of Bacterial Vaginosis.</title>
        <authorList>
            <person name="Lee S."/>
            <person name="You H.J."/>
            <person name="Kwon B."/>
            <person name="Ko G."/>
        </authorList>
    </citation>
    <scope>NUCLEOTIDE SEQUENCE [LARGE SCALE GENOMIC DNA]</scope>
    <source>
        <strain evidence="7 13">SNUV175</strain>
    </source>
</reference>
<keyword evidence="4" id="KW-0788">Thiol protease</keyword>
<protein>
    <recommendedName>
        <fullName evidence="6">Ribosomal processing cysteine protease Prp</fullName>
    </recommendedName>
</protein>
<dbReference type="EMBL" id="CP121468">
    <property type="protein sequence ID" value="WFR88611.1"/>
    <property type="molecule type" value="Genomic_DNA"/>
</dbReference>
<reference evidence="8 17" key="5">
    <citation type="submission" date="2021-01" db="EMBL/GenBank/DDBJ databases">
        <title>Development of a method for detection of lactic acid bacteria that cause putrefactive shochu mash.</title>
        <authorList>
            <person name="Takashita H."/>
            <person name="Fujihara E."/>
            <person name="Takayama K."/>
            <person name="Yamamoto H."/>
            <person name="Mizutani M."/>
            <person name="Kajiwara Y."/>
        </authorList>
    </citation>
    <scope>NUCLEOTIDE SEQUENCE [LARGE SCALE GENOMIC DNA]</scope>
    <source>
        <strain evidence="8 17">01-B1</strain>
    </source>
</reference>
<evidence type="ECO:0000313" key="16">
    <source>
        <dbReference type="Proteomes" id="UP000503169"/>
    </source>
</evidence>
<dbReference type="OrthoDB" id="48998at2"/>
<dbReference type="Proteomes" id="UP000503169">
    <property type="component" value="Chromosome"/>
</dbReference>
<dbReference type="PANTHER" id="PTHR39178:SF1">
    <property type="entry name" value="RIBOSOMAL-PROCESSING CYSTEINE PROTEASE PRP"/>
    <property type="match status" value="1"/>
</dbReference>
<evidence type="ECO:0000256" key="5">
    <source>
        <dbReference type="ARBA" id="ARBA00044503"/>
    </source>
</evidence>
<dbReference type="RefSeq" id="WP_003683798.1">
    <property type="nucleotide sequence ID" value="NZ_AP024320.1"/>
</dbReference>
<dbReference type="PANTHER" id="PTHR39178">
    <property type="entry name" value="HYPOTHETICAL RIBOSOME-ASSOCIATED PROTEIN"/>
    <property type="match status" value="1"/>
</dbReference>
<dbReference type="GeneID" id="83714284"/>
<dbReference type="Proteomes" id="UP001218104">
    <property type="component" value="Chromosome"/>
</dbReference>
<dbReference type="EMBL" id="CP050919">
    <property type="protein sequence ID" value="QIX58936.1"/>
    <property type="molecule type" value="Genomic_DNA"/>
</dbReference>
<evidence type="ECO:0000313" key="17">
    <source>
        <dbReference type="Proteomes" id="UP000653631"/>
    </source>
</evidence>
<evidence type="ECO:0000313" key="11">
    <source>
        <dbReference type="EMBL" id="QIX58936.1"/>
    </source>
</evidence>
<evidence type="ECO:0000313" key="13">
    <source>
        <dbReference type="Proteomes" id="UP000185427"/>
    </source>
</evidence>
<evidence type="ECO:0000313" key="8">
    <source>
        <dbReference type="EMBL" id="GIC72747.1"/>
    </source>
</evidence>
<evidence type="ECO:0000256" key="2">
    <source>
        <dbReference type="ARBA" id="ARBA00022670"/>
    </source>
</evidence>
<evidence type="ECO:0000256" key="1">
    <source>
        <dbReference type="ARBA" id="ARBA00022517"/>
    </source>
</evidence>
<dbReference type="AlphaFoldDB" id="A0A0F4HG04"/>
<dbReference type="CDD" id="cd16332">
    <property type="entry name" value="Prp-like"/>
    <property type="match status" value="1"/>
</dbReference>
<evidence type="ECO:0000256" key="6">
    <source>
        <dbReference type="ARBA" id="ARBA00044538"/>
    </source>
</evidence>
<name>A0A0F4HG04_LIMFE</name>
<dbReference type="Proteomes" id="UP000185427">
    <property type="component" value="Chromosome"/>
</dbReference>
<gene>
    <name evidence="7" type="ORF">BUW47_08765</name>
    <name evidence="10" type="ORF">C1Y38_02600</name>
    <name evidence="9" type="ORF">GC247_04665</name>
    <name evidence="11" type="ORF">HCY95_01374</name>
    <name evidence="8" type="ORF">LF01B1_17620</name>
    <name evidence="12" type="ORF">P8634_07385</name>
</gene>
<dbReference type="EMBL" id="CP019030">
    <property type="protein sequence ID" value="APU46493.1"/>
    <property type="molecule type" value="Genomic_DNA"/>
</dbReference>
<evidence type="ECO:0000313" key="9">
    <source>
        <dbReference type="EMBL" id="MPQ35197.1"/>
    </source>
</evidence>
<dbReference type="EMBL" id="POTQ01000003">
    <property type="protein sequence ID" value="PNV58512.1"/>
    <property type="molecule type" value="Genomic_DNA"/>
</dbReference>
<evidence type="ECO:0000313" key="15">
    <source>
        <dbReference type="Proteomes" id="UP000466799"/>
    </source>
</evidence>
<evidence type="ECO:0000256" key="4">
    <source>
        <dbReference type="ARBA" id="ARBA00022807"/>
    </source>
</evidence>
<dbReference type="InterPro" id="IPR007422">
    <property type="entry name" value="Peptidase_Prp"/>
</dbReference>
<reference evidence="11 16" key="4">
    <citation type="submission" date="2020-04" db="EMBL/GenBank/DDBJ databases">
        <title>Novel strain L. Fermentum HFD1 producer antibacterial peptides.</title>
        <authorList>
            <person name="Ozhegov G.D."/>
            <person name="Pavlova A.S."/>
            <person name="Zhuravleva D.E."/>
            <person name="Gogoleva N.V."/>
            <person name="Shagimardanova E.I."/>
            <person name="Markelova M.I."/>
            <person name="Yarullina D.R."/>
            <person name="Kayumov A.R."/>
        </authorList>
    </citation>
    <scope>NUCLEOTIDE SEQUENCE [LARGE SCALE GENOMIC DNA]</scope>
    <source>
        <strain evidence="11 16">HFD1</strain>
    </source>
</reference>
<reference evidence="12" key="6">
    <citation type="submission" date="2023-04" db="EMBL/GenBank/DDBJ databases">
        <title>Genomic of Limosilactobacillus fermentum MSJK0025.</title>
        <authorList>
            <person name="Yang S."/>
        </authorList>
    </citation>
    <scope>NUCLEOTIDE SEQUENCE</scope>
    <source>
        <strain evidence="12">MSJK0025</strain>
    </source>
</reference>
<dbReference type="Proteomes" id="UP000653631">
    <property type="component" value="Unassembled WGS sequence"/>
</dbReference>
<sequence length="107" mass="11791">MIRVSFTVTPDQKITSFKMTGHAESGPDGQDIVCAAVSALTITTVNGLERVLKKEATVTQDVANGGYLEVTYIDQGHDAQLILRVFASGLMDLQERYGEFLEVKMFY</sequence>
<dbReference type="STRING" id="1613.GCA_002119645_01563"/>
<organism evidence="9 15">
    <name type="scientific">Limosilactobacillus fermentum</name>
    <name type="common">Lactobacillus fermentum</name>
    <dbReference type="NCBI Taxonomy" id="1613"/>
    <lineage>
        <taxon>Bacteria</taxon>
        <taxon>Bacillati</taxon>
        <taxon>Bacillota</taxon>
        <taxon>Bacilli</taxon>
        <taxon>Lactobacillales</taxon>
        <taxon>Lactobacillaceae</taxon>
        <taxon>Limosilactobacillus</taxon>
    </lineage>
</organism>
<dbReference type="GO" id="GO:0006508">
    <property type="term" value="P:proteolysis"/>
    <property type="evidence" value="ECO:0007669"/>
    <property type="project" value="UniProtKB-KW"/>
</dbReference>
<dbReference type="PATRIC" id="fig|1613.32.peg.177"/>
<proteinExistence type="inferred from homology"/>
<dbReference type="Pfam" id="PF04327">
    <property type="entry name" value="Peptidase_Prp"/>
    <property type="match status" value="1"/>
</dbReference>
<dbReference type="Proteomes" id="UP000466799">
    <property type="component" value="Unassembled WGS sequence"/>
</dbReference>
<reference evidence="9 15" key="3">
    <citation type="submission" date="2019-10" db="EMBL/GenBank/DDBJ databases">
        <title>Genome Sequencing and assembly of Lactobacillus fermentum I2, a lactic acid bacteria.</title>
        <authorList>
            <person name="Lopes L.S."/>
            <person name="Persinoti G.F."/>
            <person name="Riano-Pachon D.M."/>
            <person name="Labate C.A."/>
        </authorList>
    </citation>
    <scope>NUCLEOTIDE SEQUENCE [LARGE SCALE GENOMIC DNA]</scope>
    <source>
        <strain evidence="9 15">I2</strain>
    </source>
</reference>
<evidence type="ECO:0000313" key="7">
    <source>
        <dbReference type="EMBL" id="APU46493.1"/>
    </source>
</evidence>
<dbReference type="GO" id="GO:0042254">
    <property type="term" value="P:ribosome biogenesis"/>
    <property type="evidence" value="ECO:0007669"/>
    <property type="project" value="UniProtKB-KW"/>
</dbReference>
<dbReference type="Proteomes" id="UP000236514">
    <property type="component" value="Unassembled WGS sequence"/>
</dbReference>
<keyword evidence="1" id="KW-0690">Ribosome biogenesis</keyword>
<reference evidence="10 14" key="2">
    <citation type="submission" date="2018-01" db="EMBL/GenBank/DDBJ databases">
        <title>Draft genome sequence of the feruloyl esterase-producing strain Lactobacillus fermentum CRL 1446, isolated from artisanal goat milk cheese.</title>
        <authorList>
            <person name="Abeijon Mukdsi M.C."/>
            <person name="Saavedra L."/>
            <person name="Gauffin Cano M.P."/>
            <person name="Hebert E.M."/>
            <person name="Medina R.B."/>
        </authorList>
    </citation>
    <scope>NUCLEOTIDE SEQUENCE [LARGE SCALE GENOMIC DNA]</scope>
    <source>
        <strain evidence="10 14">CRL 1446</strain>
    </source>
</reference>
<evidence type="ECO:0000256" key="3">
    <source>
        <dbReference type="ARBA" id="ARBA00022801"/>
    </source>
</evidence>
<dbReference type="EMBL" id="BOLH01000022">
    <property type="protein sequence ID" value="GIC72747.1"/>
    <property type="molecule type" value="Genomic_DNA"/>
</dbReference>
<dbReference type="EMBL" id="WHJL01000024">
    <property type="protein sequence ID" value="MPQ35197.1"/>
    <property type="molecule type" value="Genomic_DNA"/>
</dbReference>
<dbReference type="GO" id="GO:0008234">
    <property type="term" value="F:cysteine-type peptidase activity"/>
    <property type="evidence" value="ECO:0007669"/>
    <property type="project" value="UniProtKB-KW"/>
</dbReference>
<evidence type="ECO:0000313" key="12">
    <source>
        <dbReference type="EMBL" id="WFR88611.1"/>
    </source>
</evidence>
<dbReference type="SUPFAM" id="SSF118010">
    <property type="entry name" value="TM1457-like"/>
    <property type="match status" value="1"/>
</dbReference>
<comment type="similarity">
    <text evidence="5">Belongs to the Prp family.</text>
</comment>
<accession>A0A0F4HG04</accession>
<keyword evidence="3" id="KW-0378">Hydrolase</keyword>
<evidence type="ECO:0000313" key="10">
    <source>
        <dbReference type="EMBL" id="PNV58512.1"/>
    </source>
</evidence>
<dbReference type="Gene3D" id="3.30.70.1490">
    <property type="entry name" value="Cysteine protease Prp"/>
    <property type="match status" value="1"/>
</dbReference>
<dbReference type="InterPro" id="IPR036764">
    <property type="entry name" value="Peptidase_Prp_sf"/>
</dbReference>
<keyword evidence="2 9" id="KW-0645">Protease</keyword>
<evidence type="ECO:0000313" key="14">
    <source>
        <dbReference type="Proteomes" id="UP000236514"/>
    </source>
</evidence>